<dbReference type="EMBL" id="GBRH01258114">
    <property type="protein sequence ID" value="JAD39781.1"/>
    <property type="molecule type" value="Transcribed_RNA"/>
</dbReference>
<evidence type="ECO:0000313" key="2">
    <source>
        <dbReference type="EMBL" id="JAD39781.1"/>
    </source>
</evidence>
<proteinExistence type="predicted"/>
<organism evidence="2">
    <name type="scientific">Arundo donax</name>
    <name type="common">Giant reed</name>
    <name type="synonym">Donax arundinaceus</name>
    <dbReference type="NCBI Taxonomy" id="35708"/>
    <lineage>
        <taxon>Eukaryota</taxon>
        <taxon>Viridiplantae</taxon>
        <taxon>Streptophyta</taxon>
        <taxon>Embryophyta</taxon>
        <taxon>Tracheophyta</taxon>
        <taxon>Spermatophyta</taxon>
        <taxon>Magnoliopsida</taxon>
        <taxon>Liliopsida</taxon>
        <taxon>Poales</taxon>
        <taxon>Poaceae</taxon>
        <taxon>PACMAD clade</taxon>
        <taxon>Arundinoideae</taxon>
        <taxon>Arundineae</taxon>
        <taxon>Arundo</taxon>
    </lineage>
</organism>
<evidence type="ECO:0000256" key="1">
    <source>
        <dbReference type="SAM" id="MobiDB-lite"/>
    </source>
</evidence>
<accession>A0A0A8ZLU6</accession>
<sequence>MRAVAPPLLHVSCRRRGPSPAARQAIPTCAARPARVCLAYSSRRHPPFAKVRGVRDGPMGSRVRGRRVNG</sequence>
<reference evidence="2" key="1">
    <citation type="submission" date="2014-09" db="EMBL/GenBank/DDBJ databases">
        <authorList>
            <person name="Magalhaes I.L.F."/>
            <person name="Oliveira U."/>
            <person name="Santos F.R."/>
            <person name="Vidigal T.H.D.A."/>
            <person name="Brescovit A.D."/>
            <person name="Santos A.J."/>
        </authorList>
    </citation>
    <scope>NUCLEOTIDE SEQUENCE</scope>
    <source>
        <tissue evidence="2">Shoot tissue taken approximately 20 cm above the soil surface</tissue>
    </source>
</reference>
<name>A0A0A8ZLU6_ARUDO</name>
<feature type="region of interest" description="Disordered" evidence="1">
    <location>
        <begin position="49"/>
        <end position="70"/>
    </location>
</feature>
<reference evidence="2" key="2">
    <citation type="journal article" date="2015" name="Data Brief">
        <title>Shoot transcriptome of the giant reed, Arundo donax.</title>
        <authorList>
            <person name="Barrero R.A."/>
            <person name="Guerrero F.D."/>
            <person name="Moolhuijzen P."/>
            <person name="Goolsby J.A."/>
            <person name="Tidwell J."/>
            <person name="Bellgard S.E."/>
            <person name="Bellgard M.I."/>
        </authorList>
    </citation>
    <scope>NUCLEOTIDE SEQUENCE</scope>
    <source>
        <tissue evidence="2">Shoot tissue taken approximately 20 cm above the soil surface</tissue>
    </source>
</reference>
<protein>
    <submittedName>
        <fullName evidence="2">Uncharacterized protein</fullName>
    </submittedName>
</protein>
<dbReference type="AlphaFoldDB" id="A0A0A8ZLU6"/>